<dbReference type="GeneID" id="76834708"/>
<protein>
    <submittedName>
        <fullName evidence="1">Uncharacterized protein</fullName>
    </submittedName>
</protein>
<dbReference type="RefSeq" id="WP_268187786.1">
    <property type="nucleotide sequence ID" value="NZ_CP113361.1"/>
</dbReference>
<reference evidence="1" key="1">
    <citation type="submission" date="2022-11" db="EMBL/GenBank/DDBJ databases">
        <title>Complete genome sequence of Methanogenium organophilum DSM 3596.</title>
        <authorList>
            <person name="Chen S.-C."/>
            <person name="Lai S.-J."/>
            <person name="You Y.-T."/>
        </authorList>
    </citation>
    <scope>NUCLEOTIDE SEQUENCE</scope>
    <source>
        <strain evidence="1">DSM 3596</strain>
    </source>
</reference>
<dbReference type="KEGG" id="mou:OU421_06360"/>
<proteinExistence type="predicted"/>
<gene>
    <name evidence="1" type="ORF">OU421_06360</name>
</gene>
<dbReference type="Proteomes" id="UP001163096">
    <property type="component" value="Chromosome"/>
</dbReference>
<sequence>MKGRRAIFYCPVRDHADEVPFAFCPAVQTTGLHLIRDQKERNRIQKQGYIDNYFTNFKS</sequence>
<accession>A0A9X9S5U2</accession>
<organism evidence="1 2">
    <name type="scientific">Methanogenium organophilum</name>
    <dbReference type="NCBI Taxonomy" id="2199"/>
    <lineage>
        <taxon>Archaea</taxon>
        <taxon>Methanobacteriati</taxon>
        <taxon>Methanobacteriota</taxon>
        <taxon>Stenosarchaea group</taxon>
        <taxon>Methanomicrobia</taxon>
        <taxon>Methanomicrobiales</taxon>
        <taxon>Methanomicrobiaceae</taxon>
        <taxon>Methanogenium</taxon>
    </lineage>
</organism>
<dbReference type="EMBL" id="CP113361">
    <property type="protein sequence ID" value="WAI02494.1"/>
    <property type="molecule type" value="Genomic_DNA"/>
</dbReference>
<name>A0A9X9S5U2_METOG</name>
<dbReference type="AlphaFoldDB" id="A0A9X9S5U2"/>
<evidence type="ECO:0000313" key="2">
    <source>
        <dbReference type="Proteomes" id="UP001163096"/>
    </source>
</evidence>
<keyword evidence="2" id="KW-1185">Reference proteome</keyword>
<evidence type="ECO:0000313" key="1">
    <source>
        <dbReference type="EMBL" id="WAI02494.1"/>
    </source>
</evidence>